<keyword evidence="3" id="KW-1185">Reference proteome</keyword>
<evidence type="ECO:0000259" key="1">
    <source>
        <dbReference type="Pfam" id="PF14780"/>
    </source>
</evidence>
<dbReference type="Proteomes" id="UP000015453">
    <property type="component" value="Unassembled WGS sequence"/>
</dbReference>
<proteinExistence type="predicted"/>
<sequence length="121" mass="14288">MVSEIEKAEERLKSFSYQLSTECGILERLVYKHKNQHRRCHYFQYILKVRRDLKLLKMAKLDEILGSSFIVITDRRPNQKVQLLESLKRKRSGHDKCNFLERLLGASRLLSQMVEPLVKAA</sequence>
<dbReference type="OrthoDB" id="114080at2759"/>
<dbReference type="Pfam" id="PF14780">
    <property type="entry name" value="NEPRO_N"/>
    <property type="match status" value="1"/>
</dbReference>
<dbReference type="InterPro" id="IPR027951">
    <property type="entry name" value="Nepro_N"/>
</dbReference>
<dbReference type="EMBL" id="AUSU01004765">
    <property type="protein sequence ID" value="EPS64522.1"/>
    <property type="molecule type" value="Genomic_DNA"/>
</dbReference>
<feature type="domain" description="Nucleolus and neural progenitor protein-like N-terminal" evidence="1">
    <location>
        <begin position="2"/>
        <end position="115"/>
    </location>
</feature>
<dbReference type="AlphaFoldDB" id="S8DX44"/>
<dbReference type="PANTHER" id="PTHR34786">
    <property type="entry name" value="OS09G0504900 PROTEIN"/>
    <property type="match status" value="1"/>
</dbReference>
<feature type="non-terminal residue" evidence="2">
    <location>
        <position position="121"/>
    </location>
</feature>
<organism evidence="2 3">
    <name type="scientific">Genlisea aurea</name>
    <dbReference type="NCBI Taxonomy" id="192259"/>
    <lineage>
        <taxon>Eukaryota</taxon>
        <taxon>Viridiplantae</taxon>
        <taxon>Streptophyta</taxon>
        <taxon>Embryophyta</taxon>
        <taxon>Tracheophyta</taxon>
        <taxon>Spermatophyta</taxon>
        <taxon>Magnoliopsida</taxon>
        <taxon>eudicotyledons</taxon>
        <taxon>Gunneridae</taxon>
        <taxon>Pentapetalae</taxon>
        <taxon>asterids</taxon>
        <taxon>lamiids</taxon>
        <taxon>Lamiales</taxon>
        <taxon>Lentibulariaceae</taxon>
        <taxon>Genlisea</taxon>
    </lineage>
</organism>
<evidence type="ECO:0000313" key="3">
    <source>
        <dbReference type="Proteomes" id="UP000015453"/>
    </source>
</evidence>
<comment type="caution">
    <text evidence="2">The sequence shown here is derived from an EMBL/GenBank/DDBJ whole genome shotgun (WGS) entry which is preliminary data.</text>
</comment>
<dbReference type="PANTHER" id="PTHR34786:SF1">
    <property type="entry name" value="OS09G0504900 PROTEIN"/>
    <property type="match status" value="1"/>
</dbReference>
<evidence type="ECO:0000313" key="2">
    <source>
        <dbReference type="EMBL" id="EPS64522.1"/>
    </source>
</evidence>
<reference evidence="2 3" key="1">
    <citation type="journal article" date="2013" name="BMC Genomics">
        <title>The miniature genome of a carnivorous plant Genlisea aurea contains a low number of genes and short non-coding sequences.</title>
        <authorList>
            <person name="Leushkin E.V."/>
            <person name="Sutormin R.A."/>
            <person name="Nabieva E.R."/>
            <person name="Penin A.A."/>
            <person name="Kondrashov A.S."/>
            <person name="Logacheva M.D."/>
        </authorList>
    </citation>
    <scope>NUCLEOTIDE SEQUENCE [LARGE SCALE GENOMIC DNA]</scope>
</reference>
<gene>
    <name evidence="2" type="ORF">M569_10260</name>
</gene>
<name>S8DX44_9LAMI</name>
<protein>
    <recommendedName>
        <fullName evidence="1">Nucleolus and neural progenitor protein-like N-terminal domain-containing protein</fullName>
    </recommendedName>
</protein>
<accession>S8DX44</accession>